<keyword evidence="1" id="KW-0472">Membrane</keyword>
<comment type="caution">
    <text evidence="2">The sequence shown here is derived from an EMBL/GenBank/DDBJ whole genome shotgun (WGS) entry which is preliminary data.</text>
</comment>
<keyword evidence="1" id="KW-0812">Transmembrane</keyword>
<sequence length="441" mass="49671">MSLGSLPRWQSVLLGATTFANTAYHETTIPIAVVMTTIISAMLFFRFEYADVSVISALAVLETPTQVITEPAHKTDIPENGKLENAEIYTSPREGPEDTRQFLRNLRQKFIINAAPSLGGTLLFLAAFYLLSLYGFTNVGINTVQQTVPSVGLAYTLGTISIMFTVKPDSNAVTNDRSVARRRLQSQTGGLLALYPGLDIFSVYMLLAFTIMNVARFFTVEGAQTPVSILYMLFSGLLLTNLHTAWIHAIISKPTNKTLWQRIPGWREWVGILPTASLDIILPSLAHYLTKSWMLFLRGICSAALNAWFDEKISSELETTGILIFFFAPYVSEIFVSTVMRTIYIRVAASMLPDNDEPIVPFDRSFGGRARTSERYCLGIFDAVRTMPFLNWYRYAKIIWEVLWYEEIWAVVLGIVLAMEFYYWAPCSVMELLVLVLPDDF</sequence>
<feature type="transmembrane region" description="Helical" evidence="1">
    <location>
        <begin position="408"/>
        <end position="425"/>
    </location>
</feature>
<keyword evidence="3" id="KW-1185">Reference proteome</keyword>
<evidence type="ECO:0000313" key="2">
    <source>
        <dbReference type="EMBL" id="OQD81768.1"/>
    </source>
</evidence>
<dbReference type="Proteomes" id="UP000191672">
    <property type="component" value="Unassembled WGS sequence"/>
</dbReference>
<organism evidence="2 3">
    <name type="scientific">Penicillium antarcticum</name>
    <dbReference type="NCBI Taxonomy" id="416450"/>
    <lineage>
        <taxon>Eukaryota</taxon>
        <taxon>Fungi</taxon>
        <taxon>Dikarya</taxon>
        <taxon>Ascomycota</taxon>
        <taxon>Pezizomycotina</taxon>
        <taxon>Eurotiomycetes</taxon>
        <taxon>Eurotiomycetidae</taxon>
        <taxon>Eurotiales</taxon>
        <taxon>Aspergillaceae</taxon>
        <taxon>Penicillium</taxon>
    </lineage>
</organism>
<gene>
    <name evidence="2" type="ORF">PENANT_c025G02227</name>
</gene>
<reference evidence="3" key="1">
    <citation type="journal article" date="2017" name="Nat. Microbiol.">
        <title>Global analysis of biosynthetic gene clusters reveals vast potential of secondary metabolite production in Penicillium species.</title>
        <authorList>
            <person name="Nielsen J.C."/>
            <person name="Grijseels S."/>
            <person name="Prigent S."/>
            <person name="Ji B."/>
            <person name="Dainat J."/>
            <person name="Nielsen K.F."/>
            <person name="Frisvad J.C."/>
            <person name="Workman M."/>
            <person name="Nielsen J."/>
        </authorList>
    </citation>
    <scope>NUCLEOTIDE SEQUENCE [LARGE SCALE GENOMIC DNA]</scope>
    <source>
        <strain evidence="3">IBT 31811</strain>
    </source>
</reference>
<feature type="transmembrane region" description="Helical" evidence="1">
    <location>
        <begin position="27"/>
        <end position="45"/>
    </location>
</feature>
<dbReference type="AlphaFoldDB" id="A0A1V6PXJ2"/>
<feature type="transmembrane region" description="Helical" evidence="1">
    <location>
        <begin position="188"/>
        <end position="209"/>
    </location>
</feature>
<proteinExistence type="predicted"/>
<accession>A0A1V6PXJ2</accession>
<feature type="transmembrane region" description="Helical" evidence="1">
    <location>
        <begin position="110"/>
        <end position="136"/>
    </location>
</feature>
<feature type="transmembrane region" description="Helical" evidence="1">
    <location>
        <begin position="321"/>
        <end position="344"/>
    </location>
</feature>
<dbReference type="EMBL" id="MDYN01000025">
    <property type="protein sequence ID" value="OQD81768.1"/>
    <property type="molecule type" value="Genomic_DNA"/>
</dbReference>
<keyword evidence="1" id="KW-1133">Transmembrane helix</keyword>
<name>A0A1V6PXJ2_9EURO</name>
<protein>
    <submittedName>
        <fullName evidence="2">Uncharacterized protein</fullName>
    </submittedName>
</protein>
<feature type="transmembrane region" description="Helical" evidence="1">
    <location>
        <begin position="269"/>
        <end position="286"/>
    </location>
</feature>
<feature type="transmembrane region" description="Helical" evidence="1">
    <location>
        <begin position="148"/>
        <end position="167"/>
    </location>
</feature>
<feature type="transmembrane region" description="Helical" evidence="1">
    <location>
        <begin position="229"/>
        <end position="249"/>
    </location>
</feature>
<evidence type="ECO:0000256" key="1">
    <source>
        <dbReference type="SAM" id="Phobius"/>
    </source>
</evidence>
<dbReference type="STRING" id="416450.A0A1V6PXJ2"/>
<evidence type="ECO:0000313" key="3">
    <source>
        <dbReference type="Proteomes" id="UP000191672"/>
    </source>
</evidence>